<dbReference type="InterPro" id="IPR051019">
    <property type="entry name" value="VLCFA-Steroid_DH"/>
</dbReference>
<dbReference type="Gene3D" id="3.40.50.720">
    <property type="entry name" value="NAD(P)-binding Rossmann-like Domain"/>
    <property type="match status" value="1"/>
</dbReference>
<proteinExistence type="inferred from homology"/>
<comment type="similarity">
    <text evidence="1">Belongs to the short-chain dehydrogenases/reductases (SDR) family.</text>
</comment>
<dbReference type="InterPro" id="IPR036291">
    <property type="entry name" value="NAD(P)-bd_dom_sf"/>
</dbReference>
<sequence length="88" mass="9760">MNYTEETIRNLKKTHDGWSLITGASSGIGKGIVCELAAQKFDLIFVARSEDALEGPSHKGMSRHGIRTRVVAMDLVRNKAPRELHSRV</sequence>
<reference evidence="4" key="1">
    <citation type="submission" date="2024-04" db="EMBL/GenBank/DDBJ databases">
        <title>Phylogenomic analyses of a clade within the roseobacter group suggest taxonomic reassignments of species of the genera Aestuariivita, Citreicella, Loktanella, Nautella, Pelagibaca, Ruegeria, Thalassobius, Thiobacimonas and Tropicibacter, and the proposal o.</title>
        <authorList>
            <person name="Jeon C.O."/>
        </authorList>
    </citation>
    <scope>NUCLEOTIDE SEQUENCE [LARGE SCALE GENOMIC DNA]</scope>
    <source>
        <strain evidence="4">BS5-3</strain>
    </source>
</reference>
<keyword evidence="2" id="KW-0560">Oxidoreductase</keyword>
<accession>A0ABZ3IEN8</accession>
<dbReference type="SUPFAM" id="SSF51735">
    <property type="entry name" value="NAD(P)-binding Rossmann-fold domains"/>
    <property type="match status" value="1"/>
</dbReference>
<evidence type="ECO:0000256" key="1">
    <source>
        <dbReference type="ARBA" id="ARBA00006484"/>
    </source>
</evidence>
<dbReference type="Pfam" id="PF00106">
    <property type="entry name" value="adh_short"/>
    <property type="match status" value="1"/>
</dbReference>
<keyword evidence="4" id="KW-1185">Reference proteome</keyword>
<evidence type="ECO:0000313" key="4">
    <source>
        <dbReference type="Proteomes" id="UP001440612"/>
    </source>
</evidence>
<dbReference type="PANTHER" id="PTHR43899:SF13">
    <property type="entry name" value="RH59310P"/>
    <property type="match status" value="1"/>
</dbReference>
<protein>
    <submittedName>
        <fullName evidence="3">SDR family NAD(P)-dependent oxidoreductase</fullName>
    </submittedName>
</protein>
<name>A0ABZ3IEN8_9RHOB</name>
<dbReference type="EMBL" id="CP150951">
    <property type="protein sequence ID" value="XFO63082.1"/>
    <property type="molecule type" value="Genomic_DNA"/>
</dbReference>
<organism evidence="3 4">
    <name type="scientific">Yoonia phaeophyticola</name>
    <dbReference type="NCBI Taxonomy" id="3137369"/>
    <lineage>
        <taxon>Bacteria</taxon>
        <taxon>Pseudomonadati</taxon>
        <taxon>Pseudomonadota</taxon>
        <taxon>Alphaproteobacteria</taxon>
        <taxon>Rhodobacterales</taxon>
        <taxon>Paracoccaceae</taxon>
        <taxon>Yoonia</taxon>
    </lineage>
</organism>
<gene>
    <name evidence="3" type="ORF">AABB29_20615</name>
</gene>
<dbReference type="PANTHER" id="PTHR43899">
    <property type="entry name" value="RH59310P"/>
    <property type="match status" value="1"/>
</dbReference>
<evidence type="ECO:0000256" key="2">
    <source>
        <dbReference type="ARBA" id="ARBA00023002"/>
    </source>
</evidence>
<dbReference type="RefSeq" id="WP_373636849.1">
    <property type="nucleotide sequence ID" value="NZ_CP150951.2"/>
</dbReference>
<evidence type="ECO:0000313" key="3">
    <source>
        <dbReference type="EMBL" id="XFO63082.1"/>
    </source>
</evidence>
<dbReference type="InterPro" id="IPR002347">
    <property type="entry name" value="SDR_fam"/>
</dbReference>
<dbReference type="Proteomes" id="UP001440612">
    <property type="component" value="Chromosome"/>
</dbReference>